<keyword evidence="15" id="KW-1185">Reference proteome</keyword>
<dbReference type="InterPro" id="IPR020807">
    <property type="entry name" value="PKS_DH"/>
</dbReference>
<evidence type="ECO:0000256" key="5">
    <source>
        <dbReference type="ARBA" id="ARBA00022857"/>
    </source>
</evidence>
<dbReference type="GO" id="GO:0004312">
    <property type="term" value="F:fatty acid synthase activity"/>
    <property type="evidence" value="ECO:0007669"/>
    <property type="project" value="TreeGrafter"/>
</dbReference>
<dbReference type="Pfam" id="PF08240">
    <property type="entry name" value="ADH_N"/>
    <property type="match status" value="1"/>
</dbReference>
<evidence type="ECO:0000256" key="10">
    <source>
        <dbReference type="SAM" id="MobiDB-lite"/>
    </source>
</evidence>
<dbReference type="InterPro" id="IPR057326">
    <property type="entry name" value="KR_dom"/>
</dbReference>
<dbReference type="GO" id="GO:0032259">
    <property type="term" value="P:methylation"/>
    <property type="evidence" value="ECO:0007669"/>
    <property type="project" value="UniProtKB-KW"/>
</dbReference>
<name>A0A9W9NVK7_PENCI</name>
<dbReference type="GO" id="GO:0016491">
    <property type="term" value="F:oxidoreductase activity"/>
    <property type="evidence" value="ECO:0007669"/>
    <property type="project" value="UniProtKB-KW"/>
</dbReference>
<dbReference type="OrthoDB" id="329835at2759"/>
<dbReference type="InterPro" id="IPR016039">
    <property type="entry name" value="Thiolase-like"/>
</dbReference>
<dbReference type="Pfam" id="PF02801">
    <property type="entry name" value="Ketoacyl-synt_C"/>
    <property type="match status" value="1"/>
</dbReference>
<dbReference type="Pfam" id="PF13602">
    <property type="entry name" value="ADH_zinc_N_2"/>
    <property type="match status" value="1"/>
</dbReference>
<dbReference type="InterPro" id="IPR029063">
    <property type="entry name" value="SAM-dependent_MTases_sf"/>
</dbReference>
<evidence type="ECO:0000256" key="1">
    <source>
        <dbReference type="ARBA" id="ARBA00022450"/>
    </source>
</evidence>
<dbReference type="InterPro" id="IPR036291">
    <property type="entry name" value="NAD(P)-bd_dom_sf"/>
</dbReference>
<dbReference type="SUPFAM" id="SSF50129">
    <property type="entry name" value="GroES-like"/>
    <property type="match status" value="1"/>
</dbReference>
<dbReference type="SUPFAM" id="SSF55048">
    <property type="entry name" value="Probable ACP-binding domain of malonyl-CoA ACP transacylase"/>
    <property type="match status" value="1"/>
</dbReference>
<dbReference type="InterPro" id="IPR049900">
    <property type="entry name" value="PKS_mFAS_DH"/>
</dbReference>
<evidence type="ECO:0000259" key="11">
    <source>
        <dbReference type="PROSITE" id="PS50075"/>
    </source>
</evidence>
<dbReference type="InterPro" id="IPR013154">
    <property type="entry name" value="ADH-like_N"/>
</dbReference>
<dbReference type="Pfam" id="PF21089">
    <property type="entry name" value="PKS_DH_N"/>
    <property type="match status" value="1"/>
</dbReference>
<dbReference type="GO" id="GO:0006633">
    <property type="term" value="P:fatty acid biosynthetic process"/>
    <property type="evidence" value="ECO:0007669"/>
    <property type="project" value="InterPro"/>
</dbReference>
<dbReference type="InterPro" id="IPR013217">
    <property type="entry name" value="Methyltransf_12"/>
</dbReference>
<dbReference type="GO" id="GO:0016874">
    <property type="term" value="F:ligase activity"/>
    <property type="evidence" value="ECO:0007669"/>
    <property type="project" value="UniProtKB-KW"/>
</dbReference>
<dbReference type="Gene3D" id="3.40.50.150">
    <property type="entry name" value="Vaccinia Virus protein VP39"/>
    <property type="match status" value="1"/>
</dbReference>
<organism evidence="14 15">
    <name type="scientific">Penicillium citrinum</name>
    <dbReference type="NCBI Taxonomy" id="5077"/>
    <lineage>
        <taxon>Eukaryota</taxon>
        <taxon>Fungi</taxon>
        <taxon>Dikarya</taxon>
        <taxon>Ascomycota</taxon>
        <taxon>Pezizomycotina</taxon>
        <taxon>Eurotiomycetes</taxon>
        <taxon>Eurotiomycetidae</taxon>
        <taxon>Eurotiales</taxon>
        <taxon>Aspergillaceae</taxon>
        <taxon>Penicillium</taxon>
    </lineage>
</organism>
<dbReference type="EMBL" id="JAPQKT010000006">
    <property type="protein sequence ID" value="KAJ5226949.1"/>
    <property type="molecule type" value="Genomic_DNA"/>
</dbReference>
<evidence type="ECO:0008006" key="16">
    <source>
        <dbReference type="Google" id="ProtNLM"/>
    </source>
</evidence>
<evidence type="ECO:0000256" key="6">
    <source>
        <dbReference type="ARBA" id="ARBA00023002"/>
    </source>
</evidence>
<dbReference type="SMART" id="SM00823">
    <property type="entry name" value="PKS_PP"/>
    <property type="match status" value="1"/>
</dbReference>
<dbReference type="CDD" id="cd05195">
    <property type="entry name" value="enoyl_red"/>
    <property type="match status" value="1"/>
</dbReference>
<dbReference type="InterPro" id="IPR049551">
    <property type="entry name" value="PKS_DH_C"/>
</dbReference>
<dbReference type="SMART" id="SM00827">
    <property type="entry name" value="PKS_AT"/>
    <property type="match status" value="1"/>
</dbReference>
<dbReference type="InterPro" id="IPR013968">
    <property type="entry name" value="PKS_KR"/>
</dbReference>
<proteinExistence type="predicted"/>
<dbReference type="SMART" id="SM00829">
    <property type="entry name" value="PKS_ER"/>
    <property type="match status" value="1"/>
</dbReference>
<dbReference type="GO" id="GO:0030639">
    <property type="term" value="P:polyketide biosynthetic process"/>
    <property type="evidence" value="ECO:0007669"/>
    <property type="project" value="UniProtKB-ARBA"/>
</dbReference>
<dbReference type="SUPFAM" id="SSF47336">
    <property type="entry name" value="ACP-like"/>
    <property type="match status" value="1"/>
</dbReference>
<dbReference type="Pfam" id="PF00109">
    <property type="entry name" value="ketoacyl-synt"/>
    <property type="match status" value="1"/>
</dbReference>
<accession>A0A9W9NVK7</accession>
<dbReference type="PROSITE" id="PS50075">
    <property type="entry name" value="CARRIER"/>
    <property type="match status" value="1"/>
</dbReference>
<dbReference type="InterPro" id="IPR042104">
    <property type="entry name" value="PKS_dehydratase_sf"/>
</dbReference>
<dbReference type="InterPro" id="IPR050091">
    <property type="entry name" value="PKS_NRPS_Biosynth_Enz"/>
</dbReference>
<dbReference type="PANTHER" id="PTHR43775">
    <property type="entry name" value="FATTY ACID SYNTHASE"/>
    <property type="match status" value="1"/>
</dbReference>
<dbReference type="Gene3D" id="3.90.180.10">
    <property type="entry name" value="Medium-chain alcohol dehydrogenases, catalytic domain"/>
    <property type="match status" value="1"/>
</dbReference>
<dbReference type="InterPro" id="IPR014030">
    <property type="entry name" value="Ketoacyl_synth_N"/>
</dbReference>
<dbReference type="InterPro" id="IPR032821">
    <property type="entry name" value="PKS_assoc"/>
</dbReference>
<feature type="active site" description="Proton donor; for dehydratase activity" evidence="9">
    <location>
        <position position="1149"/>
    </location>
</feature>
<evidence type="ECO:0000256" key="4">
    <source>
        <dbReference type="ARBA" id="ARBA00022679"/>
    </source>
</evidence>
<dbReference type="Pfam" id="PF23114">
    <property type="entry name" value="NAD-bd_HRPKS_sdrA"/>
    <property type="match status" value="1"/>
</dbReference>
<feature type="domain" description="Ketosynthase family 3 (KS3)" evidence="12">
    <location>
        <begin position="42"/>
        <end position="459"/>
    </location>
</feature>
<feature type="region of interest" description="Disordered" evidence="10">
    <location>
        <begin position="1"/>
        <end position="35"/>
    </location>
</feature>
<dbReference type="InterPro" id="IPR011032">
    <property type="entry name" value="GroES-like_sf"/>
</dbReference>
<keyword evidence="5" id="KW-0521">NADP</keyword>
<dbReference type="InterPro" id="IPR009081">
    <property type="entry name" value="PP-bd_ACP"/>
</dbReference>
<evidence type="ECO:0000256" key="8">
    <source>
        <dbReference type="ARBA" id="ARBA00023315"/>
    </source>
</evidence>
<evidence type="ECO:0000259" key="12">
    <source>
        <dbReference type="PROSITE" id="PS52004"/>
    </source>
</evidence>
<dbReference type="InterPro" id="IPR056501">
    <property type="entry name" value="NAD-bd_HRPKS_sdrA"/>
</dbReference>
<reference evidence="14" key="2">
    <citation type="journal article" date="2023" name="IMA Fungus">
        <title>Comparative genomic study of the Penicillium genus elucidates a diverse pangenome and 15 lateral gene transfer events.</title>
        <authorList>
            <person name="Petersen C."/>
            <person name="Sorensen T."/>
            <person name="Nielsen M.R."/>
            <person name="Sondergaard T.E."/>
            <person name="Sorensen J.L."/>
            <person name="Fitzpatrick D.A."/>
            <person name="Frisvad J.C."/>
            <person name="Nielsen K.L."/>
        </authorList>
    </citation>
    <scope>NUCLEOTIDE SEQUENCE</scope>
    <source>
        <strain evidence="14">IBT 23319</strain>
    </source>
</reference>
<dbReference type="InterPro" id="IPR020843">
    <property type="entry name" value="ER"/>
</dbReference>
<feature type="compositionally biased region" description="Polar residues" evidence="10">
    <location>
        <begin position="26"/>
        <end position="35"/>
    </location>
</feature>
<dbReference type="PANTHER" id="PTHR43775:SF37">
    <property type="entry name" value="SI:DKEY-61P9.11"/>
    <property type="match status" value="1"/>
</dbReference>
<keyword evidence="6" id="KW-0560">Oxidoreductase</keyword>
<dbReference type="InterPro" id="IPR036736">
    <property type="entry name" value="ACP-like_sf"/>
</dbReference>
<dbReference type="SUPFAM" id="SSF53901">
    <property type="entry name" value="Thiolase-like"/>
    <property type="match status" value="1"/>
</dbReference>
<dbReference type="Gene3D" id="1.10.1200.10">
    <property type="entry name" value="ACP-like"/>
    <property type="match status" value="1"/>
</dbReference>
<comment type="caution">
    <text evidence="14">The sequence shown here is derived from an EMBL/GenBank/DDBJ whole genome shotgun (WGS) entry which is preliminary data.</text>
</comment>
<dbReference type="Pfam" id="PF00698">
    <property type="entry name" value="Acyl_transf_1"/>
    <property type="match status" value="1"/>
</dbReference>
<dbReference type="SMART" id="SM00822">
    <property type="entry name" value="PKS_KR"/>
    <property type="match status" value="1"/>
</dbReference>
<dbReference type="InterPro" id="IPR014043">
    <property type="entry name" value="Acyl_transferase_dom"/>
</dbReference>
<keyword evidence="2" id="KW-0597">Phosphoprotein</keyword>
<evidence type="ECO:0000259" key="13">
    <source>
        <dbReference type="PROSITE" id="PS52019"/>
    </source>
</evidence>
<evidence type="ECO:0000256" key="9">
    <source>
        <dbReference type="PROSITE-ProRule" id="PRU01363"/>
    </source>
</evidence>
<dbReference type="Pfam" id="PF08242">
    <property type="entry name" value="Methyltransf_12"/>
    <property type="match status" value="1"/>
</dbReference>
<evidence type="ECO:0000313" key="14">
    <source>
        <dbReference type="EMBL" id="KAJ5226949.1"/>
    </source>
</evidence>
<dbReference type="Proteomes" id="UP001147733">
    <property type="component" value="Unassembled WGS sequence"/>
</dbReference>
<dbReference type="PROSITE" id="PS52019">
    <property type="entry name" value="PKS_MFAS_DH"/>
    <property type="match status" value="1"/>
</dbReference>
<dbReference type="Pfam" id="PF00550">
    <property type="entry name" value="PP-binding"/>
    <property type="match status" value="1"/>
</dbReference>
<reference evidence="14" key="1">
    <citation type="submission" date="2022-11" db="EMBL/GenBank/DDBJ databases">
        <authorList>
            <person name="Petersen C."/>
        </authorList>
    </citation>
    <scope>NUCLEOTIDE SEQUENCE</scope>
    <source>
        <strain evidence="14">IBT 23319</strain>
    </source>
</reference>
<gene>
    <name evidence="14" type="ORF">N7469_006955</name>
</gene>
<keyword evidence="3" id="KW-0489">Methyltransferase</keyword>
<dbReference type="InterPro" id="IPR020806">
    <property type="entry name" value="PKS_PP-bd"/>
</dbReference>
<dbReference type="InterPro" id="IPR006162">
    <property type="entry name" value="Ppantetheine_attach_site"/>
</dbReference>
<dbReference type="InterPro" id="IPR049552">
    <property type="entry name" value="PKS_DH_N"/>
</dbReference>
<dbReference type="SMART" id="SM00825">
    <property type="entry name" value="PKS_KS"/>
    <property type="match status" value="1"/>
</dbReference>
<feature type="domain" description="PKS/mFAS DH" evidence="13">
    <location>
        <begin position="947"/>
        <end position="1230"/>
    </location>
</feature>
<evidence type="ECO:0000313" key="15">
    <source>
        <dbReference type="Proteomes" id="UP001147733"/>
    </source>
</evidence>
<dbReference type="InterPro" id="IPR001227">
    <property type="entry name" value="Ac_transferase_dom_sf"/>
</dbReference>
<dbReference type="PROSITE" id="PS52004">
    <property type="entry name" value="KS3_2"/>
    <property type="match status" value="1"/>
</dbReference>
<evidence type="ECO:0000256" key="2">
    <source>
        <dbReference type="ARBA" id="ARBA00022553"/>
    </source>
</evidence>
<dbReference type="CDD" id="cd00833">
    <property type="entry name" value="PKS"/>
    <property type="match status" value="1"/>
</dbReference>
<evidence type="ECO:0000256" key="7">
    <source>
        <dbReference type="ARBA" id="ARBA00023268"/>
    </source>
</evidence>
<keyword evidence="7" id="KW-0511">Multifunctional enzyme</keyword>
<dbReference type="Pfam" id="PF14765">
    <property type="entry name" value="PS-DH"/>
    <property type="match status" value="1"/>
</dbReference>
<dbReference type="InterPro" id="IPR016035">
    <property type="entry name" value="Acyl_Trfase/lysoPLipase"/>
</dbReference>
<dbReference type="PROSITE" id="PS00012">
    <property type="entry name" value="PHOSPHOPANTETHEINE"/>
    <property type="match status" value="1"/>
</dbReference>
<feature type="region of interest" description="C-terminal hotdog fold" evidence="9">
    <location>
        <begin position="1088"/>
        <end position="1230"/>
    </location>
</feature>
<feature type="compositionally biased region" description="Polar residues" evidence="10">
    <location>
        <begin position="1"/>
        <end position="18"/>
    </location>
</feature>
<dbReference type="GO" id="GO:0004315">
    <property type="term" value="F:3-oxoacyl-[acyl-carrier-protein] synthase activity"/>
    <property type="evidence" value="ECO:0007669"/>
    <property type="project" value="InterPro"/>
</dbReference>
<dbReference type="Gene3D" id="3.10.129.110">
    <property type="entry name" value="Polyketide synthase dehydratase"/>
    <property type="match status" value="1"/>
</dbReference>
<evidence type="ECO:0000256" key="3">
    <source>
        <dbReference type="ARBA" id="ARBA00022603"/>
    </source>
</evidence>
<dbReference type="GO" id="GO:1901336">
    <property type="term" value="P:lactone biosynthetic process"/>
    <property type="evidence" value="ECO:0007669"/>
    <property type="project" value="UniProtKB-ARBA"/>
</dbReference>
<protein>
    <recommendedName>
        <fullName evidence="16">Carrier domain-containing protein</fullName>
    </recommendedName>
</protein>
<dbReference type="InterPro" id="IPR016036">
    <property type="entry name" value="Malonyl_transacylase_ACP-bd"/>
</dbReference>
<feature type="domain" description="Carrier" evidence="11">
    <location>
        <begin position="2438"/>
        <end position="2524"/>
    </location>
</feature>
<dbReference type="InterPro" id="IPR014031">
    <property type="entry name" value="Ketoacyl_synth_C"/>
</dbReference>
<dbReference type="Gene3D" id="3.40.366.10">
    <property type="entry name" value="Malonyl-Coenzyme A Acyl Carrier Protein, domain 2"/>
    <property type="match status" value="1"/>
</dbReference>
<dbReference type="RefSeq" id="XP_056499314.1">
    <property type="nucleotide sequence ID" value="XM_056645873.1"/>
</dbReference>
<dbReference type="Gene3D" id="3.40.47.10">
    <property type="match status" value="1"/>
</dbReference>
<dbReference type="Pfam" id="PF16197">
    <property type="entry name" value="KAsynt_C_assoc"/>
    <property type="match status" value="1"/>
</dbReference>
<sequence length="2530" mass="279429">MSDTGMNSGTSRSATPEFTPTYPISHASTTSPTRESIQFRNIPDVAICGVGLRLPGGIRSGTDLWNFLKNGNDARSPIPESRYNIQGFNESLGGKDFNKTKHGYFLEDDISNLDTSFFTMSKNELDQTDPQQRLLLEVARECLEDAGEVNYRGQSIGCYVGTFAEDWIVMSAKDSHQGGGYSVTGHPDLMIANRVSYEYDLRGPSMVLKTGCSSSLLGLHEAVRAIHGGDATAAIVAGTNLITTPTLSIIQDAGEILSPDGSCKTFDASANGYARGEAITAVYIKRLDDALRDGNPVRAIVRGTATNCDGRGNSLVTPNGIAQEGLMRKVYENAGLDPQHTSFVECHGTGTPTGDPIETTAVGKVFGEQGVYIGSIKPNLGHSEGSAGISSLIKAVLALEQQSIPPNIKFENPNPKIPFSEYKLKVPTVLTPIPIDRAERISINSFGIGGSNVHKEKAIIDSYRQRDGIFDKEITNEAEKVKKLEYTSMPQLLLLSANTEWSLGEQSRLHQEWICENPDSVADMVYTRALHREHLLHRSFSIIQKGEVIKSGPGLISPKDPQQVILVFSGQGAQWPGMANELIHNDPAFHSDLLQMNRKLESLAHPPTWDLLDELLKPKESSQVNKAQLSQPLCTAIQVALYNKFQNMGIDPVAVVGHSSGEIAAAYASGYLTMDEAITIAYYRGYVADKQTLAGAMAAVGMGSEELSQYLTDGVVVACENSPESSTISGDLEKVNRFIDMLNETKPDVFSRALKVDVAYHSCMCQFPNTYLPLGRASKSMSSCLRGEIEISQNRKNQSNATFYSSVTTNSVDNPSDLGPRYWTENLKSPVRFSSTVSRLLSEQQDGIFMEIGPHSALAGPLRQIFTAESKPREYISVLTRFKDSLACYLTSIGHLYQRNVTLDLRHVYPHGKAISGLPTYPWDHSTSYWKESRLSSSWRNRKYPHHCLLGSMVVESSETEPQWRNMLHLEDEPWLSDHKVQDNVVFPFAGYVALAGEALRQITHSSHADGYRLRDVVALTALLLSDSSPTELITSLRRHTPTGNEESVWYDFSVASFHNSVWVRHCEGQVSLITSPRSVDWTPLSLPRVVNCTQFYGRLSNVGFVFGPEFRGLRDVTTSVSKECAMGQVVNRSPKLRSPFTLHPCAIDAFLQLLLIAKAKGAPRNLVQLAVPKGIKQIEVCPGGDLIDARVWQPYDNPKLSRVEGAINGSLVLHASGIELHPIEDISTGDTTDVHACARLQWLPDFDFVDLSTLFIPPKPNRVETRQQEELGLLGIIEMAERVRYLHPCQPHFAKLRDWLNQRIGVALAGKHKLVDDSERYVELPRNERQAMIESQISSLSHGSRKSFAIGLCRILNNAEAIFSGKVETLDLLMQDNILASIYDTITFDYSRFVRLLSHTRPNIRILEVGAGTGGTTQTILSAMADECGLSPYSTYSFTDISAGFFPTAKERFGNCSNMEFKVLDISKNPIEQGFLAGSYDLILGANVIHATPSLKDSLRNIRQLLKPDGLLVMTEICSLTPSTNLMFGNFSGWWLGEEDGRPYQPYVSVSRWDKDLRAAGFSGVDTTVYDEEEPYRYCAVMVARNQAPALSRQMPNITVLAESSKSEVAKKVVSAFPESISQIVELSNINADLPMDHDIISCLDLESNFFEDISEERFESFKRFIGSLGDRKLLWLTSPTQMKCQDPRSSQSIGVARTIRSELGHSFSTLEIDPREADFKCLISKVFQKISSDDDKEDFLDSEKEFIVDDGVIHVGRYHPFSVTEEVQVKSNGGHNAFVKTLDIEHTGMLDSLTWRSSPIPESIPENHVEIKVSSCGMNNRDLLHITSQRPLDQGNGPLGFEVSGVITRLGSEVKGLVIGDRILSFINQGQGFATHVVVPSELVLKIPDSMDFPEAVTIPICFSTAMYALLDAGRLQNGMSVLIHSACTGVGLAAIQVVKMIGGDLYVTVSDQAQREYLVANYDIPQTRIFSSKDRSFFDGVMEESQGRGVELVLNNLSGDLLDATWECVAMSGALIEIGDGNITNSGGLDLSRFLENRSYSKIDVGNLIQNRPQVVRDLLKQIMENCMQGLLRPLSSINSFDAVDVKDAFRNLQSSTQIGKTILNMPDDANTLAASLKPQPLQFKQDSAYLLVGGMGGLGTSLAIWLVERGARNLVFLSRGAGTSTQSTNLSRELEAMGCSVTLVPGSVNEPSDVEEAIKLCPVRISGVFHLAMTQRDSPFLDMKWTDWVDANDTKVMGTWNLHQAFLHHDLDYFWLASSTVTVVDQPGQGNYKAGCMFTEAFTQYRHSLGLPASVICISPIHDVGYVAENPWALRNLKMQGLYMLGEQEFLDSVEASLLNSSPTDTKSGEETKNAMDPAVSKELKPWVHNAQFVMGLKSELHLNDPKNTTNWRRDRRMGMYHNLPMKEVSQKGLEDSHLKRFQDELAGMDATAATLLLEETSTVDLITHETGRKIYDFLLKPADMDIDFELSLIQMGLDSLTAIELRRWVRKALGLQISVLEIMESVSLRQLGETLAGKLKQQHGA</sequence>
<keyword evidence="1" id="KW-0596">Phosphopantetheine</keyword>
<feature type="active site" description="Proton acceptor; for dehydratase activity" evidence="9">
    <location>
        <position position="979"/>
    </location>
</feature>
<feature type="region of interest" description="N-terminal hotdog fold" evidence="9">
    <location>
        <begin position="947"/>
        <end position="1078"/>
    </location>
</feature>
<dbReference type="SUPFAM" id="SSF53335">
    <property type="entry name" value="S-adenosyl-L-methionine-dependent methyltransferases"/>
    <property type="match status" value="1"/>
</dbReference>
<dbReference type="SUPFAM" id="SSF51735">
    <property type="entry name" value="NAD(P)-binding Rossmann-fold domains"/>
    <property type="match status" value="2"/>
</dbReference>
<keyword evidence="8" id="KW-0012">Acyltransferase</keyword>
<dbReference type="Pfam" id="PF08659">
    <property type="entry name" value="KR"/>
    <property type="match status" value="1"/>
</dbReference>
<dbReference type="Gene3D" id="3.40.50.720">
    <property type="entry name" value="NAD(P)-binding Rossmann-like Domain"/>
    <property type="match status" value="2"/>
</dbReference>
<dbReference type="GO" id="GO:0008168">
    <property type="term" value="F:methyltransferase activity"/>
    <property type="evidence" value="ECO:0007669"/>
    <property type="project" value="UniProtKB-KW"/>
</dbReference>
<dbReference type="InterPro" id="IPR018201">
    <property type="entry name" value="Ketoacyl_synth_AS"/>
</dbReference>
<dbReference type="SUPFAM" id="SSF52151">
    <property type="entry name" value="FabD/lysophospholipase-like"/>
    <property type="match status" value="1"/>
</dbReference>
<dbReference type="InterPro" id="IPR020841">
    <property type="entry name" value="PKS_Beta-ketoAc_synthase_dom"/>
</dbReference>
<keyword evidence="4" id="KW-0808">Transferase</keyword>
<dbReference type="PROSITE" id="PS00606">
    <property type="entry name" value="KS3_1"/>
    <property type="match status" value="1"/>
</dbReference>
<dbReference type="SMART" id="SM00826">
    <property type="entry name" value="PKS_DH"/>
    <property type="match status" value="1"/>
</dbReference>
<dbReference type="GO" id="GO:0031177">
    <property type="term" value="F:phosphopantetheine binding"/>
    <property type="evidence" value="ECO:0007669"/>
    <property type="project" value="InterPro"/>
</dbReference>
<dbReference type="GeneID" id="81385040"/>